<organism evidence="2">
    <name type="scientific">Rhodotorula toruloides</name>
    <name type="common">Yeast</name>
    <name type="synonym">Rhodosporidium toruloides</name>
    <dbReference type="NCBI Taxonomy" id="5286"/>
    <lineage>
        <taxon>Eukaryota</taxon>
        <taxon>Fungi</taxon>
        <taxon>Dikarya</taxon>
        <taxon>Basidiomycota</taxon>
        <taxon>Pucciniomycotina</taxon>
        <taxon>Microbotryomycetes</taxon>
        <taxon>Sporidiobolales</taxon>
        <taxon>Sporidiobolaceae</taxon>
        <taxon>Rhodotorula</taxon>
    </lineage>
</organism>
<sequence>MAALPPGRPFPSSRHSRTLSLPPPLAAHCKRLARRSLQPPPTSSDIVSAPAHIPLAAPPFMPMYKPSTETTPARLVKLPPSPRQRRPSTGVEEDLWTGLPSTVATAPRTSAPSSPKSSHSASHKQEGSKFRRRLQRWTHGGSRDRLDFGCAGEWTDGPADMSDSYYNRYPGGANRASTSSSEDQPTWTHSRGPSTSSNFSVSTAASSMPPSPTLGCTLELPSPKASRVPLTPRTAHRKRMSDEIAGLDAVNEYFHRVRLSQIEEDVAVSPRGSRRESTIRASLSTVKPPKRESMASPVTGLAIFGDDEADIVFEGASLDRSADQHPSLHHARSISHDLEIEFIETGHTTFTPLTFSDDEEGDSSTTIIIPEDVLLCPSRSSVTFDAADATPCTVATFGTSESAESCDSALSASTIKPLTLQRSPIPEHDICPALDELSEYFSSSNDLPSLATSCASSASSSCGDTSDSGYYSNDSRAASFKFPPVHQRFASVPSLPTPRIQQTPLVNTTRHKRGAASFAAAERAKLVANGQATPTIAERHVCYEWI</sequence>
<dbReference type="AlphaFoldDB" id="A0A061B1T5"/>
<accession>A0A061B1T5</accession>
<dbReference type="EMBL" id="LK052943">
    <property type="protein sequence ID" value="CDR43785.1"/>
    <property type="molecule type" value="Genomic_DNA"/>
</dbReference>
<evidence type="ECO:0000313" key="2">
    <source>
        <dbReference type="EMBL" id="CDR43785.1"/>
    </source>
</evidence>
<proteinExistence type="predicted"/>
<feature type="region of interest" description="Disordered" evidence="1">
    <location>
        <begin position="56"/>
        <end position="149"/>
    </location>
</feature>
<protein>
    <submittedName>
        <fullName evidence="2">RHTO0S08e05600g1_1</fullName>
    </submittedName>
</protein>
<gene>
    <name evidence="2" type="ORF">RHTO0S_08e05600g</name>
</gene>
<feature type="region of interest" description="Disordered" evidence="1">
    <location>
        <begin position="1"/>
        <end position="23"/>
    </location>
</feature>
<name>A0A061B1T5_RHOTO</name>
<dbReference type="OrthoDB" id="2535970at2759"/>
<reference evidence="2" key="1">
    <citation type="journal article" date="2014" name="Genome Announc.">
        <title>Draft genome sequence of Rhodosporidium toruloides CECT1137, an oleaginous yeast of biotechnological interest.</title>
        <authorList>
            <person name="Morin N."/>
            <person name="Calcas X."/>
            <person name="Devillers H."/>
            <person name="Durrens P."/>
            <person name="Sherman D.J."/>
            <person name="Nicaud J.-M."/>
            <person name="Neuveglise C."/>
        </authorList>
    </citation>
    <scope>NUCLEOTIDE SEQUENCE</scope>
    <source>
        <strain evidence="2">CECT1137</strain>
    </source>
</reference>
<feature type="compositionally biased region" description="Polar residues" evidence="1">
    <location>
        <begin position="175"/>
        <end position="193"/>
    </location>
</feature>
<feature type="region of interest" description="Disordered" evidence="1">
    <location>
        <begin position="172"/>
        <end position="235"/>
    </location>
</feature>
<evidence type="ECO:0000256" key="1">
    <source>
        <dbReference type="SAM" id="MobiDB-lite"/>
    </source>
</evidence>
<feature type="compositionally biased region" description="Low complexity" evidence="1">
    <location>
        <begin position="100"/>
        <end position="120"/>
    </location>
</feature>
<feature type="compositionally biased region" description="Low complexity" evidence="1">
    <location>
        <begin position="194"/>
        <end position="208"/>
    </location>
</feature>